<feature type="domain" description="Chitin-binding type-3" evidence="3">
    <location>
        <begin position="93"/>
        <end position="135"/>
    </location>
</feature>
<protein>
    <submittedName>
        <fullName evidence="4">Carbohydrate binding domain-containing protein</fullName>
    </submittedName>
</protein>
<name>A0A1I1VK72_9GAMM</name>
<accession>A0A1I1VK72</accession>
<dbReference type="RefSeq" id="WP_091992031.1">
    <property type="nucleotide sequence ID" value="NZ_FOLO01000129.1"/>
</dbReference>
<dbReference type="EMBL" id="FOLO01000129">
    <property type="protein sequence ID" value="SFD80900.1"/>
    <property type="molecule type" value="Genomic_DNA"/>
</dbReference>
<sequence length="251" mass="29493">MFKKLCVFFSLILLSSYSNAANVHQTSIEPNSKIISLSEQQHPKWEIKKTYHGGDIIIHQDEIYIASHWVRGVEPEKNPHNWDGWVWVKDKLIPVWQPHRPFIGGELVKYGVRFYLARYWTQNETPNSHTSWQAIDDLFYPTPDIPPVHPDENITLDGLDRNKNGIRDDYERKIYTQFNQPELIAFSISAAPIWQTVVDIHQNKVKNLDTDASIQLILDFMQITYCIRMLQQTYPSFRSPKLDFFNTFDRA</sequence>
<dbReference type="SMART" id="SM00495">
    <property type="entry name" value="ChtBD3"/>
    <property type="match status" value="2"/>
</dbReference>
<feature type="chain" id="PRO_5011692834" evidence="2">
    <location>
        <begin position="21"/>
        <end position="251"/>
    </location>
</feature>
<dbReference type="Proteomes" id="UP000198862">
    <property type="component" value="Unassembled WGS sequence"/>
</dbReference>
<evidence type="ECO:0000256" key="1">
    <source>
        <dbReference type="ARBA" id="ARBA00022801"/>
    </source>
</evidence>
<organism evidence="4 5">
    <name type="scientific">Pseudoalteromonas denitrificans DSM 6059</name>
    <dbReference type="NCBI Taxonomy" id="1123010"/>
    <lineage>
        <taxon>Bacteria</taxon>
        <taxon>Pseudomonadati</taxon>
        <taxon>Pseudomonadota</taxon>
        <taxon>Gammaproteobacteria</taxon>
        <taxon>Alteromonadales</taxon>
        <taxon>Pseudoalteromonadaceae</taxon>
        <taxon>Pseudoalteromonas</taxon>
    </lineage>
</organism>
<evidence type="ECO:0000256" key="2">
    <source>
        <dbReference type="SAM" id="SignalP"/>
    </source>
</evidence>
<keyword evidence="2" id="KW-0732">Signal</keyword>
<evidence type="ECO:0000313" key="5">
    <source>
        <dbReference type="Proteomes" id="UP000198862"/>
    </source>
</evidence>
<evidence type="ECO:0000313" key="4">
    <source>
        <dbReference type="EMBL" id="SFD80900.1"/>
    </source>
</evidence>
<feature type="domain" description="Chitin-binding type-3" evidence="3">
    <location>
        <begin position="42"/>
        <end position="90"/>
    </location>
</feature>
<dbReference type="GO" id="GO:0004553">
    <property type="term" value="F:hydrolase activity, hydrolyzing O-glycosyl compounds"/>
    <property type="evidence" value="ECO:0007669"/>
    <property type="project" value="InterPro"/>
</dbReference>
<evidence type="ECO:0000259" key="3">
    <source>
        <dbReference type="SMART" id="SM00495"/>
    </source>
</evidence>
<gene>
    <name evidence="4" type="ORF">SAMN02745724_05465</name>
</gene>
<dbReference type="STRING" id="1123010.SAMN02745724_05465"/>
<dbReference type="AlphaFoldDB" id="A0A1I1VK72"/>
<keyword evidence="1" id="KW-0378">Hydrolase</keyword>
<reference evidence="4 5" key="1">
    <citation type="submission" date="2016-10" db="EMBL/GenBank/DDBJ databases">
        <authorList>
            <person name="de Groot N.N."/>
        </authorList>
    </citation>
    <scope>NUCLEOTIDE SEQUENCE [LARGE SCALE GENOMIC DNA]</scope>
    <source>
        <strain evidence="4 5">DSM 6059</strain>
    </source>
</reference>
<dbReference type="SUPFAM" id="SSF51055">
    <property type="entry name" value="Carbohydrate binding domain"/>
    <property type="match status" value="2"/>
</dbReference>
<feature type="signal peptide" evidence="2">
    <location>
        <begin position="1"/>
        <end position="20"/>
    </location>
</feature>
<keyword evidence="5" id="KW-1185">Reference proteome</keyword>
<dbReference type="GO" id="GO:0030246">
    <property type="term" value="F:carbohydrate binding"/>
    <property type="evidence" value="ECO:0007669"/>
    <property type="project" value="InterPro"/>
</dbReference>
<dbReference type="Gene3D" id="2.10.10.20">
    <property type="entry name" value="Carbohydrate-binding module superfamily 5/12"/>
    <property type="match status" value="2"/>
</dbReference>
<dbReference type="GO" id="GO:0005975">
    <property type="term" value="P:carbohydrate metabolic process"/>
    <property type="evidence" value="ECO:0007669"/>
    <property type="project" value="InterPro"/>
</dbReference>
<dbReference type="InterPro" id="IPR003610">
    <property type="entry name" value="CBM5/12"/>
</dbReference>
<dbReference type="GO" id="GO:0005576">
    <property type="term" value="C:extracellular region"/>
    <property type="evidence" value="ECO:0007669"/>
    <property type="project" value="InterPro"/>
</dbReference>
<dbReference type="OrthoDB" id="6284816at2"/>
<dbReference type="InterPro" id="IPR036573">
    <property type="entry name" value="CBM_sf_5/12"/>
</dbReference>
<dbReference type="CDD" id="cd12215">
    <property type="entry name" value="ChiC_BD"/>
    <property type="match status" value="1"/>
</dbReference>
<proteinExistence type="predicted"/>
<feature type="non-terminal residue" evidence="4">
    <location>
        <position position="251"/>
    </location>
</feature>